<protein>
    <submittedName>
        <fullName evidence="2">Motility accessory factor</fullName>
    </submittedName>
</protein>
<dbReference type="PANTHER" id="PTHR41786">
    <property type="entry name" value="MOTILITY ACCESSORY FACTOR MAF"/>
    <property type="match status" value="1"/>
</dbReference>
<sequence>MVDHQRLYEVKSATRANFGALWLANFEANKGKIGRHAPVTSLFEKFENIPAIAVGAGPSLDKNIRRLEALNGKAIIISVDTNLNKLERAGISPHFVMSLDPQPDIARFFYGVDTSKKILVAPTIAHPNTIDAWKGEIIFYNKFAPDIPQLTQVAKQNPETGYLIPGGSVLTVGLDLAFRMGANPIGFAGQDLSYPPDGPAYSSDTLYGDQNYEELFSQQLKEMIEDTDIFGRTVPTKKSMFITKQWMEWAFTTWKRKNRADYYNLTEGGIVIKNCEIMTMAEWATRFCCETRNIGWAIKKVLRKKRR</sequence>
<evidence type="ECO:0000313" key="2">
    <source>
        <dbReference type="EMBL" id="VAX22784.1"/>
    </source>
</evidence>
<dbReference type="EMBL" id="UOGC01000142">
    <property type="protein sequence ID" value="VAX22784.1"/>
    <property type="molecule type" value="Genomic_DNA"/>
</dbReference>
<feature type="domain" description="6-hydroxymethylpterin diphosphokinase MptE-like" evidence="1">
    <location>
        <begin position="29"/>
        <end position="195"/>
    </location>
</feature>
<dbReference type="PANTHER" id="PTHR41786:SF1">
    <property type="entry name" value="6-HYDROXYMETHYLPTERIN DIPHOSPHOKINASE MPTE-LIKE DOMAIN-CONTAINING PROTEIN"/>
    <property type="match status" value="1"/>
</dbReference>
<dbReference type="Pfam" id="PF01973">
    <property type="entry name" value="MptE-like"/>
    <property type="match status" value="1"/>
</dbReference>
<accession>A0A3B1CFG5</accession>
<name>A0A3B1CFG5_9ZZZZ</name>
<evidence type="ECO:0000259" key="1">
    <source>
        <dbReference type="Pfam" id="PF01973"/>
    </source>
</evidence>
<dbReference type="AlphaFoldDB" id="A0A3B1CFG5"/>
<organism evidence="2">
    <name type="scientific">hydrothermal vent metagenome</name>
    <dbReference type="NCBI Taxonomy" id="652676"/>
    <lineage>
        <taxon>unclassified sequences</taxon>
        <taxon>metagenomes</taxon>
        <taxon>ecological metagenomes</taxon>
    </lineage>
</organism>
<proteinExistence type="predicted"/>
<reference evidence="2" key="1">
    <citation type="submission" date="2018-06" db="EMBL/GenBank/DDBJ databases">
        <authorList>
            <person name="Zhirakovskaya E."/>
        </authorList>
    </citation>
    <scope>NUCLEOTIDE SEQUENCE</scope>
</reference>
<dbReference type="InterPro" id="IPR002826">
    <property type="entry name" value="MptE-like"/>
</dbReference>
<gene>
    <name evidence="2" type="ORF">MNBD_NITROSPINAE01-1754</name>
</gene>